<organism evidence="12">
    <name type="scientific">Arcella intermedia</name>
    <dbReference type="NCBI Taxonomy" id="1963864"/>
    <lineage>
        <taxon>Eukaryota</taxon>
        <taxon>Amoebozoa</taxon>
        <taxon>Tubulinea</taxon>
        <taxon>Elardia</taxon>
        <taxon>Arcellinida</taxon>
        <taxon>Sphaerothecina</taxon>
        <taxon>Arcellidae</taxon>
        <taxon>Arcella</taxon>
    </lineage>
</organism>
<evidence type="ECO:0000256" key="5">
    <source>
        <dbReference type="ARBA" id="ARBA00022729"/>
    </source>
</evidence>
<sequence>MVGTAANRDHLRQDHTYATLLAEQYSSLTAENSCKFGPTEPSRNSFSFADCDAILNASRANGAAFRAHNLVWGVSNPAWLENGHFSPDEKRAILVNHIQTLVQHYGSAPYCWDVVNEAVTDQSGSTLFKPNIWYPDVPDYVDLAFKTARAAHPHVKLFYNDYSHASSTGWSAEKSNKVFNMIASMKNRGVPIDGVGFQLHVDLNYRSMVEGVKENIKRYQGIGIEVHMTEIDVSCASYGSSCTSWDGQKEQEQAAVYSALLDACLSFSNCKSFTSWGFTDKYTWLPGQHPLPFDENFKPKLAFGALIDTFNNHTTSNTP</sequence>
<proteinExistence type="inferred from homology"/>
<dbReference type="PANTHER" id="PTHR31490:SF88">
    <property type="entry name" value="BETA-XYLANASE"/>
    <property type="match status" value="1"/>
</dbReference>
<evidence type="ECO:0000313" key="12">
    <source>
        <dbReference type="EMBL" id="NDV33903.1"/>
    </source>
</evidence>
<name>A0A6B2LA27_9EUKA</name>
<comment type="similarity">
    <text evidence="2">Belongs to the glycosyl hydrolase 10 (cellulase F) family.</text>
</comment>
<evidence type="ECO:0000259" key="11">
    <source>
        <dbReference type="PROSITE" id="PS51760"/>
    </source>
</evidence>
<reference evidence="12" key="1">
    <citation type="journal article" date="2020" name="J. Eukaryot. Microbiol.">
        <title>De novo Sequencing, Assembly and Annotation of the Transcriptome for the Free-Living Testate Amoeba Arcella intermedia.</title>
        <authorList>
            <person name="Ribeiro G.M."/>
            <person name="Porfirio-Sousa A.L."/>
            <person name="Maurer-Alcala X.X."/>
            <person name="Katz L.A."/>
            <person name="Lahr D.J.G."/>
        </authorList>
    </citation>
    <scope>NUCLEOTIDE SEQUENCE</scope>
</reference>
<dbReference type="GO" id="GO:0045493">
    <property type="term" value="P:xylan catabolic process"/>
    <property type="evidence" value="ECO:0007669"/>
    <property type="project" value="UniProtKB-KW"/>
</dbReference>
<evidence type="ECO:0000256" key="1">
    <source>
        <dbReference type="ARBA" id="ARBA00000681"/>
    </source>
</evidence>
<evidence type="ECO:0000256" key="10">
    <source>
        <dbReference type="PROSITE-ProRule" id="PRU10061"/>
    </source>
</evidence>
<evidence type="ECO:0000256" key="7">
    <source>
        <dbReference type="ARBA" id="ARBA00023277"/>
    </source>
</evidence>
<dbReference type="InterPro" id="IPR001000">
    <property type="entry name" value="GH10_dom"/>
</dbReference>
<protein>
    <recommendedName>
        <fullName evidence="3">endo-1,4-beta-xylanase</fullName>
        <ecNumber evidence="3">3.2.1.8</ecNumber>
    </recommendedName>
</protein>
<dbReference type="PRINTS" id="PR00134">
    <property type="entry name" value="GLHYDRLASE10"/>
</dbReference>
<keyword evidence="5" id="KW-0732">Signal</keyword>
<keyword evidence="7" id="KW-0119">Carbohydrate metabolism</keyword>
<keyword evidence="4" id="KW-0858">Xylan degradation</keyword>
<dbReference type="GO" id="GO:0031176">
    <property type="term" value="F:endo-1,4-beta-xylanase activity"/>
    <property type="evidence" value="ECO:0007669"/>
    <property type="project" value="UniProtKB-EC"/>
</dbReference>
<dbReference type="SUPFAM" id="SSF51445">
    <property type="entry name" value="(Trans)glycosidases"/>
    <property type="match status" value="1"/>
</dbReference>
<dbReference type="InterPro" id="IPR031158">
    <property type="entry name" value="GH10_AS"/>
</dbReference>
<keyword evidence="9" id="KW-0624">Polysaccharide degradation</keyword>
<dbReference type="Pfam" id="PF00331">
    <property type="entry name" value="Glyco_hydro_10"/>
    <property type="match status" value="1"/>
</dbReference>
<dbReference type="InterPro" id="IPR044846">
    <property type="entry name" value="GH10"/>
</dbReference>
<dbReference type="EC" id="3.2.1.8" evidence="3"/>
<dbReference type="SMART" id="SM00633">
    <property type="entry name" value="Glyco_10"/>
    <property type="match status" value="1"/>
</dbReference>
<keyword evidence="8" id="KW-0326">Glycosidase</keyword>
<evidence type="ECO:0000256" key="9">
    <source>
        <dbReference type="ARBA" id="ARBA00023326"/>
    </source>
</evidence>
<comment type="catalytic activity">
    <reaction evidence="1">
        <text>Endohydrolysis of (1-&gt;4)-beta-D-xylosidic linkages in xylans.</text>
        <dbReference type="EC" id="3.2.1.8"/>
    </reaction>
</comment>
<dbReference type="PROSITE" id="PS00591">
    <property type="entry name" value="GH10_1"/>
    <property type="match status" value="1"/>
</dbReference>
<evidence type="ECO:0000256" key="4">
    <source>
        <dbReference type="ARBA" id="ARBA00022651"/>
    </source>
</evidence>
<accession>A0A6B2LA27</accession>
<keyword evidence="6" id="KW-0378">Hydrolase</keyword>
<evidence type="ECO:0000256" key="8">
    <source>
        <dbReference type="ARBA" id="ARBA00023295"/>
    </source>
</evidence>
<dbReference type="InterPro" id="IPR017853">
    <property type="entry name" value="GH"/>
</dbReference>
<dbReference type="PANTHER" id="PTHR31490">
    <property type="entry name" value="GLYCOSYL HYDROLASE"/>
    <property type="match status" value="1"/>
</dbReference>
<dbReference type="Gene3D" id="3.20.20.80">
    <property type="entry name" value="Glycosidases"/>
    <property type="match status" value="1"/>
</dbReference>
<dbReference type="PROSITE" id="PS51760">
    <property type="entry name" value="GH10_2"/>
    <property type="match status" value="1"/>
</dbReference>
<evidence type="ECO:0000256" key="6">
    <source>
        <dbReference type="ARBA" id="ARBA00022801"/>
    </source>
</evidence>
<feature type="domain" description="GH10" evidence="11">
    <location>
        <begin position="1"/>
        <end position="309"/>
    </location>
</feature>
<dbReference type="AlphaFoldDB" id="A0A6B2LA27"/>
<evidence type="ECO:0000256" key="3">
    <source>
        <dbReference type="ARBA" id="ARBA00012590"/>
    </source>
</evidence>
<evidence type="ECO:0000256" key="2">
    <source>
        <dbReference type="ARBA" id="ARBA00007495"/>
    </source>
</evidence>
<feature type="active site" description="Nucleophile" evidence="10">
    <location>
        <position position="230"/>
    </location>
</feature>
<dbReference type="EMBL" id="GIBP01004934">
    <property type="protein sequence ID" value="NDV33903.1"/>
    <property type="molecule type" value="Transcribed_RNA"/>
</dbReference>